<dbReference type="SUPFAM" id="SSF53649">
    <property type="entry name" value="Alkaline phosphatase-like"/>
    <property type="match status" value="1"/>
</dbReference>
<reference evidence="7" key="1">
    <citation type="journal article" date="2024" name="J Bioinform Genom">
        <title>Complete genome sequence of the type strain bacterium Sphaerochaeta associata GLS2t (VKM B-2742)t.</title>
        <authorList>
            <person name="Troshina O.Y."/>
            <person name="Tepeeva A.N."/>
            <person name="Arzamasceva V.O."/>
            <person name="Whitman W.B."/>
            <person name="Varghese N."/>
            <person name="Shapiro N."/>
            <person name="Woyke T."/>
            <person name="Kripides N.C."/>
            <person name="Vasilenko O.V."/>
        </authorList>
    </citation>
    <scope>NUCLEOTIDE SEQUENCE [LARGE SCALE GENOMIC DNA]</scope>
    <source>
        <strain evidence="7">GLS2T</strain>
    </source>
</reference>
<evidence type="ECO:0000256" key="4">
    <source>
        <dbReference type="ARBA" id="ARBA00022837"/>
    </source>
</evidence>
<protein>
    <submittedName>
        <fullName evidence="6">Sulfatase</fullName>
    </submittedName>
</protein>
<name>A0ABY4DE55_9SPIR</name>
<dbReference type="Pfam" id="PF00884">
    <property type="entry name" value="Sulfatase"/>
    <property type="match status" value="1"/>
</dbReference>
<evidence type="ECO:0000256" key="1">
    <source>
        <dbReference type="ARBA" id="ARBA00008779"/>
    </source>
</evidence>
<dbReference type="CDD" id="cd16034">
    <property type="entry name" value="sulfatase_like"/>
    <property type="match status" value="1"/>
</dbReference>
<dbReference type="Gene3D" id="3.30.1120.10">
    <property type="match status" value="1"/>
</dbReference>
<organism evidence="6 7">
    <name type="scientific">Sphaerochaeta associata</name>
    <dbReference type="NCBI Taxonomy" id="1129264"/>
    <lineage>
        <taxon>Bacteria</taxon>
        <taxon>Pseudomonadati</taxon>
        <taxon>Spirochaetota</taxon>
        <taxon>Spirochaetia</taxon>
        <taxon>Spirochaetales</taxon>
        <taxon>Sphaerochaetaceae</taxon>
        <taxon>Sphaerochaeta</taxon>
    </lineage>
</organism>
<dbReference type="PANTHER" id="PTHR42693:SF53">
    <property type="entry name" value="ENDO-4-O-SULFATASE"/>
    <property type="match status" value="1"/>
</dbReference>
<keyword evidence="4" id="KW-0106">Calcium</keyword>
<proteinExistence type="inferred from homology"/>
<keyword evidence="3" id="KW-0378">Hydrolase</keyword>
<dbReference type="EMBL" id="CP094929">
    <property type="protein sequence ID" value="UOM51222.1"/>
    <property type="molecule type" value="Genomic_DNA"/>
</dbReference>
<comment type="similarity">
    <text evidence="1">Belongs to the sulfatase family.</text>
</comment>
<dbReference type="RefSeq" id="WP_244772595.1">
    <property type="nucleotide sequence ID" value="NZ_CP094929.1"/>
</dbReference>
<accession>A0ABY4DE55</accession>
<sequence>MKKKNVLFVFADQWRRSAVGYEGQEPVITPNMDAFAADSIVCTNGVSTCPLCSPARASLLTGKHPLATGVFTNCKTGASIRLKDEEICISDVLQKEGYQTGYIGKWHLDEPEVNHVNNPPSGARNWDAYTPVGPRRHGFDFWYAYNASDEHTTPHYWKDDDRMIKQDVWSPIHETDVALQFLKTRKQDAPFALFLSWNPPHSPYDTAPEQYKKLYENLQLPRKKNVQLGAVHHHTFESFDLDEEAFIALQKDYYAAITGLDEQFGRLIEYLKQNNILSDTLVVLTADHGDMLGSHQLIGKHVWYEESIGVPLLFGGMGLPSGKTETVIGSPDIAPTILDLLNLPIPPSMEGISCASSIEKGMTDETKACFLAACPGREVFLRQFEAASLDPKAFGWRSVRTKESCYVVEVGYTTTPCLRRYFYDLQADPEQINPLLLSEPHPLEGALIKWLRDANDPFITHVEGTK</sequence>
<evidence type="ECO:0000256" key="3">
    <source>
        <dbReference type="ARBA" id="ARBA00022801"/>
    </source>
</evidence>
<evidence type="ECO:0000256" key="2">
    <source>
        <dbReference type="ARBA" id="ARBA00022723"/>
    </source>
</evidence>
<dbReference type="PROSITE" id="PS00523">
    <property type="entry name" value="SULFATASE_1"/>
    <property type="match status" value="1"/>
</dbReference>
<dbReference type="InterPro" id="IPR017850">
    <property type="entry name" value="Alkaline_phosphatase_core_sf"/>
</dbReference>
<gene>
    <name evidence="6" type="ORF">MUG09_00345</name>
</gene>
<dbReference type="PROSITE" id="PS00149">
    <property type="entry name" value="SULFATASE_2"/>
    <property type="match status" value="1"/>
</dbReference>
<dbReference type="InterPro" id="IPR000917">
    <property type="entry name" value="Sulfatase_N"/>
</dbReference>
<dbReference type="PANTHER" id="PTHR42693">
    <property type="entry name" value="ARYLSULFATASE FAMILY MEMBER"/>
    <property type="match status" value="1"/>
</dbReference>
<dbReference type="InterPro" id="IPR050738">
    <property type="entry name" value="Sulfatase"/>
</dbReference>
<feature type="domain" description="Sulfatase N-terminal" evidence="5">
    <location>
        <begin position="4"/>
        <end position="342"/>
    </location>
</feature>
<dbReference type="Proteomes" id="UP000829708">
    <property type="component" value="Chromosome"/>
</dbReference>
<evidence type="ECO:0000313" key="6">
    <source>
        <dbReference type="EMBL" id="UOM51222.1"/>
    </source>
</evidence>
<keyword evidence="7" id="KW-1185">Reference proteome</keyword>
<evidence type="ECO:0000259" key="5">
    <source>
        <dbReference type="Pfam" id="PF00884"/>
    </source>
</evidence>
<dbReference type="InterPro" id="IPR024607">
    <property type="entry name" value="Sulfatase_CS"/>
</dbReference>
<keyword evidence="2" id="KW-0479">Metal-binding</keyword>
<evidence type="ECO:0000313" key="7">
    <source>
        <dbReference type="Proteomes" id="UP000829708"/>
    </source>
</evidence>
<dbReference type="Gene3D" id="3.40.720.10">
    <property type="entry name" value="Alkaline Phosphatase, subunit A"/>
    <property type="match status" value="1"/>
</dbReference>